<dbReference type="SMART" id="SM01235">
    <property type="entry name" value="Haem_bd"/>
    <property type="match status" value="1"/>
</dbReference>
<evidence type="ECO:0000259" key="1">
    <source>
        <dbReference type="SMART" id="SM01235"/>
    </source>
</evidence>
<evidence type="ECO:0000313" key="3">
    <source>
        <dbReference type="Proteomes" id="UP000642829"/>
    </source>
</evidence>
<comment type="caution">
    <text evidence="2">The sequence shown here is derived from an EMBL/GenBank/DDBJ whole genome shotgun (WGS) entry which is preliminary data.</text>
</comment>
<keyword evidence="3" id="KW-1185">Reference proteome</keyword>
<accession>A0A8J3DEZ2</accession>
<organism evidence="2 3">
    <name type="scientific">Cerasicoccus arenae</name>
    <dbReference type="NCBI Taxonomy" id="424488"/>
    <lineage>
        <taxon>Bacteria</taxon>
        <taxon>Pseudomonadati</taxon>
        <taxon>Verrucomicrobiota</taxon>
        <taxon>Opitutia</taxon>
        <taxon>Puniceicoccales</taxon>
        <taxon>Cerasicoccaceae</taxon>
        <taxon>Cerasicoccus</taxon>
    </lineage>
</organism>
<feature type="domain" description="Haem-binding" evidence="1">
    <location>
        <begin position="13"/>
        <end position="136"/>
    </location>
</feature>
<dbReference type="Pfam" id="PF14376">
    <property type="entry name" value="Haem_bd"/>
    <property type="match status" value="1"/>
</dbReference>
<gene>
    <name evidence="2" type="ORF">GCM10007047_02280</name>
</gene>
<protein>
    <submittedName>
        <fullName evidence="2">Cytochrome c</fullName>
    </submittedName>
</protein>
<dbReference type="EMBL" id="BMXG01000001">
    <property type="protein sequence ID" value="GHB90952.1"/>
    <property type="molecule type" value="Genomic_DNA"/>
</dbReference>
<dbReference type="RefSeq" id="WP_189510993.1">
    <property type="nucleotide sequence ID" value="NZ_BMXG01000001.1"/>
</dbReference>
<dbReference type="AlphaFoldDB" id="A0A8J3DEZ2"/>
<dbReference type="Proteomes" id="UP000642829">
    <property type="component" value="Unassembled WGS sequence"/>
</dbReference>
<name>A0A8J3DEZ2_9BACT</name>
<dbReference type="InterPro" id="IPR025992">
    <property type="entry name" value="Haem-bd"/>
</dbReference>
<proteinExistence type="predicted"/>
<reference evidence="2" key="1">
    <citation type="journal article" date="2014" name="Int. J. Syst. Evol. Microbiol.">
        <title>Complete genome sequence of Corynebacterium casei LMG S-19264T (=DSM 44701T), isolated from a smear-ripened cheese.</title>
        <authorList>
            <consortium name="US DOE Joint Genome Institute (JGI-PGF)"/>
            <person name="Walter F."/>
            <person name="Albersmeier A."/>
            <person name="Kalinowski J."/>
            <person name="Ruckert C."/>
        </authorList>
    </citation>
    <scope>NUCLEOTIDE SEQUENCE</scope>
    <source>
        <strain evidence="2">KCTC 12870</strain>
    </source>
</reference>
<evidence type="ECO:0000313" key="2">
    <source>
        <dbReference type="EMBL" id="GHB90952.1"/>
    </source>
</evidence>
<sequence>MKKRLLQIFVVLIVIFIGIQFVPVDDVNPPVTHEVHWANAQTKEYFMGACADCHSNETVWPWYAKVAPASWWLAHHVEEGREHFNISVPDMGDAHEAYEAVHEGWMPLGSYTWMHPKARLTLEQREEFSAGLKLTFNADGEYHSDDHHGHSH</sequence>
<reference evidence="2" key="2">
    <citation type="submission" date="2020-09" db="EMBL/GenBank/DDBJ databases">
        <authorList>
            <person name="Sun Q."/>
            <person name="Kim S."/>
        </authorList>
    </citation>
    <scope>NUCLEOTIDE SEQUENCE</scope>
    <source>
        <strain evidence="2">KCTC 12870</strain>
    </source>
</reference>